<name>A0ACA9RM68_9GLOM</name>
<gene>
    <name evidence="1" type="ORF">SPELUC_LOCUS17873</name>
</gene>
<evidence type="ECO:0000313" key="2">
    <source>
        <dbReference type="Proteomes" id="UP000789366"/>
    </source>
</evidence>
<sequence length="41" mass="4542">RSLLDTAVSATDTVGLNENHVCNEPLKESQNEDKSKKKLKT</sequence>
<proteinExistence type="predicted"/>
<organism evidence="1 2">
    <name type="scientific">Cetraspora pellucida</name>
    <dbReference type="NCBI Taxonomy" id="1433469"/>
    <lineage>
        <taxon>Eukaryota</taxon>
        <taxon>Fungi</taxon>
        <taxon>Fungi incertae sedis</taxon>
        <taxon>Mucoromycota</taxon>
        <taxon>Glomeromycotina</taxon>
        <taxon>Glomeromycetes</taxon>
        <taxon>Diversisporales</taxon>
        <taxon>Gigasporaceae</taxon>
        <taxon>Cetraspora</taxon>
    </lineage>
</organism>
<accession>A0ACA9RM68</accession>
<reference evidence="1" key="1">
    <citation type="submission" date="2021-06" db="EMBL/GenBank/DDBJ databases">
        <authorList>
            <person name="Kallberg Y."/>
            <person name="Tangrot J."/>
            <person name="Rosling A."/>
        </authorList>
    </citation>
    <scope>NUCLEOTIDE SEQUENCE</scope>
    <source>
        <strain evidence="1">28 12/20/2015</strain>
    </source>
</reference>
<comment type="caution">
    <text evidence="1">The sequence shown here is derived from an EMBL/GenBank/DDBJ whole genome shotgun (WGS) entry which is preliminary data.</text>
</comment>
<protein>
    <submittedName>
        <fullName evidence="1">1276_t:CDS:1</fullName>
    </submittedName>
</protein>
<feature type="non-terminal residue" evidence="1">
    <location>
        <position position="41"/>
    </location>
</feature>
<dbReference type="Proteomes" id="UP000789366">
    <property type="component" value="Unassembled WGS sequence"/>
</dbReference>
<evidence type="ECO:0000313" key="1">
    <source>
        <dbReference type="EMBL" id="CAG8798820.1"/>
    </source>
</evidence>
<dbReference type="EMBL" id="CAJVPW010077436">
    <property type="protein sequence ID" value="CAG8798820.1"/>
    <property type="molecule type" value="Genomic_DNA"/>
</dbReference>
<keyword evidence="2" id="KW-1185">Reference proteome</keyword>
<feature type="non-terminal residue" evidence="1">
    <location>
        <position position="1"/>
    </location>
</feature>